<dbReference type="GO" id="GO:0070012">
    <property type="term" value="F:oligopeptidase activity"/>
    <property type="evidence" value="ECO:0007669"/>
    <property type="project" value="TreeGrafter"/>
</dbReference>
<evidence type="ECO:0000256" key="3">
    <source>
        <dbReference type="ARBA" id="ARBA00016310"/>
    </source>
</evidence>
<feature type="domain" description="Peptidase S9A N-terminal" evidence="9">
    <location>
        <begin position="19"/>
        <end position="421"/>
    </location>
</feature>
<dbReference type="GO" id="GO:0005829">
    <property type="term" value="C:cytosol"/>
    <property type="evidence" value="ECO:0007669"/>
    <property type="project" value="TreeGrafter"/>
</dbReference>
<evidence type="ECO:0000256" key="6">
    <source>
        <dbReference type="ARBA" id="ARBA00022825"/>
    </source>
</evidence>
<dbReference type="InterPro" id="IPR023302">
    <property type="entry name" value="Pept_S9A_N"/>
</dbReference>
<reference evidence="11" key="2">
    <citation type="submission" date="2023-11" db="UniProtKB">
        <authorList>
            <consortium name="WormBaseParasite"/>
        </authorList>
    </citation>
    <scope>IDENTIFICATION</scope>
</reference>
<dbReference type="Gene3D" id="3.40.50.1820">
    <property type="entry name" value="alpha/beta hydrolase"/>
    <property type="match status" value="1"/>
</dbReference>
<dbReference type="WBParaSite" id="TREG1_132280.1">
    <property type="protein sequence ID" value="TREG1_132280.1"/>
    <property type="gene ID" value="TREG1_132280"/>
</dbReference>
<keyword evidence="4 7" id="KW-0645">Protease</keyword>
<dbReference type="Pfam" id="PF00326">
    <property type="entry name" value="Peptidase_S9"/>
    <property type="match status" value="1"/>
</dbReference>
<evidence type="ECO:0000256" key="4">
    <source>
        <dbReference type="ARBA" id="ARBA00022670"/>
    </source>
</evidence>
<dbReference type="SUPFAM" id="SSF53474">
    <property type="entry name" value="alpha/beta-Hydrolases"/>
    <property type="match status" value="1"/>
</dbReference>
<dbReference type="Gene3D" id="2.130.10.120">
    <property type="entry name" value="Prolyl oligopeptidase, N-terminal domain"/>
    <property type="match status" value="1"/>
</dbReference>
<keyword evidence="6 7" id="KW-0720">Serine protease</keyword>
<name>A0AA85J4I6_TRIRE</name>
<dbReference type="GO" id="GO:0006508">
    <property type="term" value="P:proteolysis"/>
    <property type="evidence" value="ECO:0007669"/>
    <property type="project" value="UniProtKB-KW"/>
</dbReference>
<feature type="domain" description="Peptidase S9 prolyl oligopeptidase catalytic" evidence="8">
    <location>
        <begin position="489"/>
        <end position="663"/>
    </location>
</feature>
<dbReference type="PANTHER" id="PTHR42881:SF2">
    <property type="entry name" value="PROLYL ENDOPEPTIDASE"/>
    <property type="match status" value="1"/>
</dbReference>
<evidence type="ECO:0000256" key="7">
    <source>
        <dbReference type="RuleBase" id="RU368024"/>
    </source>
</evidence>
<organism evidence="10 11">
    <name type="scientific">Trichobilharzia regenti</name>
    <name type="common">Nasal bird schistosome</name>
    <dbReference type="NCBI Taxonomy" id="157069"/>
    <lineage>
        <taxon>Eukaryota</taxon>
        <taxon>Metazoa</taxon>
        <taxon>Spiralia</taxon>
        <taxon>Lophotrochozoa</taxon>
        <taxon>Platyhelminthes</taxon>
        <taxon>Trematoda</taxon>
        <taxon>Digenea</taxon>
        <taxon>Strigeidida</taxon>
        <taxon>Schistosomatoidea</taxon>
        <taxon>Schistosomatidae</taxon>
        <taxon>Trichobilharzia</taxon>
    </lineage>
</organism>
<dbReference type="PANTHER" id="PTHR42881">
    <property type="entry name" value="PROLYL ENDOPEPTIDASE"/>
    <property type="match status" value="1"/>
</dbReference>
<dbReference type="SUPFAM" id="SSF50993">
    <property type="entry name" value="Peptidase/esterase 'gauge' domain"/>
    <property type="match status" value="1"/>
</dbReference>
<evidence type="ECO:0000256" key="2">
    <source>
        <dbReference type="ARBA" id="ARBA00005228"/>
    </source>
</evidence>
<dbReference type="GO" id="GO:0004252">
    <property type="term" value="F:serine-type endopeptidase activity"/>
    <property type="evidence" value="ECO:0007669"/>
    <property type="project" value="UniProtKB-UniRule"/>
</dbReference>
<comment type="catalytic activity">
    <reaction evidence="1">
        <text>Hydrolysis of Pro-|-Xaa &gt;&gt; Ala-|-Xaa in oligopeptides.</text>
        <dbReference type="EC" id="3.4.21.26"/>
    </reaction>
</comment>
<evidence type="ECO:0000259" key="9">
    <source>
        <dbReference type="Pfam" id="PF02897"/>
    </source>
</evidence>
<protein>
    <recommendedName>
        <fullName evidence="3 7">Prolyl endopeptidase</fullName>
        <ecNumber evidence="7">3.4.21.-</ecNumber>
    </recommendedName>
</protein>
<sequence length="724" mass="84299">MTTLRKFNYPIITKCDLWKDNYFGKEVHDPYRWLENEYSTEVQQFLKSQMNLSEDFLKRCPYKEEFYSCLQSLCEFDQFTCPVIRGSNYFYCFKPPHSKNVVLEVIREKTNFPEIVLDSTCVGLDNFEKVTAFNISNCGTYLCYEVVNSSVGWYKLNFRNIKTDNELSDCIKLFTKTSLTWSSDNKGIYYIYCIPTNPPEEQVHALMQNYLLYIYYHKLGDEQSNDIVLWSYEMSRPNLMFCEINENGRYLLLSLYNENYKQNKLIFSDLQHERVKTKGRLKMNPIVDEFDAYYKFIGSTSTHFYIMTNMNAPMNKIIKVDIKDPEWSSWEDFVPHNSASKMAHVVCVNQRYMAISYLENVLNHISIYDWNTGLHVRKISVPIGKVYALSAHHTSMKIFVSFATFNEPCTLMYCDLAENNCNLEVFRKSEPMELKETEFEIKQVFYASKDLTSIPMFIFHRKGITLTGKNPCKLTSFGGFGLTNQPYYSASNLLFVEHFNGILAVANIRGGGEYGEQWHKKAVITKKSVAIDDITAAAEYLIRERYTNSNNLILYGNENGGLLAASCANQRPELFKVVILDNPLGDMLHYYKYSSTGRWMNEYGNPYHEEDFKALYSYSPIHNIPNLSISKSFYPAVLILSDCKTANVEYVHSMKLLAALQNEITAIHTSEQNYCILGWFKTEGKLKIEKVISMWSFIQIYLSLHWQVNKKNSKPSRKLSINRK</sequence>
<dbReference type="InterPro" id="IPR029058">
    <property type="entry name" value="AB_hydrolase_fold"/>
</dbReference>
<dbReference type="InterPro" id="IPR001375">
    <property type="entry name" value="Peptidase_S9_cat"/>
</dbReference>
<dbReference type="AlphaFoldDB" id="A0AA85J4I6"/>
<dbReference type="InterPro" id="IPR051167">
    <property type="entry name" value="Prolyl_oligopep/macrocyclase"/>
</dbReference>
<evidence type="ECO:0000256" key="5">
    <source>
        <dbReference type="ARBA" id="ARBA00022801"/>
    </source>
</evidence>
<dbReference type="Pfam" id="PF02897">
    <property type="entry name" value="Peptidase_S9_N"/>
    <property type="match status" value="1"/>
</dbReference>
<keyword evidence="10" id="KW-1185">Reference proteome</keyword>
<evidence type="ECO:0000313" key="10">
    <source>
        <dbReference type="Proteomes" id="UP000050795"/>
    </source>
</evidence>
<dbReference type="InterPro" id="IPR002470">
    <property type="entry name" value="Peptidase_S9A"/>
</dbReference>
<evidence type="ECO:0000256" key="1">
    <source>
        <dbReference type="ARBA" id="ARBA00001070"/>
    </source>
</evidence>
<accession>A0AA85J4I6</accession>
<keyword evidence="5 7" id="KW-0378">Hydrolase</keyword>
<dbReference type="Proteomes" id="UP000050795">
    <property type="component" value="Unassembled WGS sequence"/>
</dbReference>
<comment type="similarity">
    <text evidence="2 7">Belongs to the peptidase S9A family.</text>
</comment>
<evidence type="ECO:0000259" key="8">
    <source>
        <dbReference type="Pfam" id="PF00326"/>
    </source>
</evidence>
<dbReference type="EC" id="3.4.21.-" evidence="7"/>
<evidence type="ECO:0000313" key="11">
    <source>
        <dbReference type="WBParaSite" id="TREG1_132280.1"/>
    </source>
</evidence>
<dbReference type="PRINTS" id="PR00862">
    <property type="entry name" value="PROLIGOPTASE"/>
</dbReference>
<proteinExistence type="inferred from homology"/>
<reference evidence="10" key="1">
    <citation type="submission" date="2022-06" db="EMBL/GenBank/DDBJ databases">
        <authorList>
            <person name="Berger JAMES D."/>
            <person name="Berger JAMES D."/>
        </authorList>
    </citation>
    <scope>NUCLEOTIDE SEQUENCE [LARGE SCALE GENOMIC DNA]</scope>
</reference>